<keyword evidence="11" id="KW-1185">Reference proteome</keyword>
<evidence type="ECO:0000256" key="1">
    <source>
        <dbReference type="ARBA" id="ARBA00001139"/>
    </source>
</evidence>
<dbReference type="AlphaFoldDB" id="A0A9W6B885"/>
<comment type="similarity">
    <text evidence="4 9">Belongs to the MQO family.</text>
</comment>
<evidence type="ECO:0000256" key="7">
    <source>
        <dbReference type="ARBA" id="ARBA00022827"/>
    </source>
</evidence>
<dbReference type="PANTHER" id="PTHR43104">
    <property type="entry name" value="L-2-HYDROXYGLUTARATE DEHYDROGENASE, MITOCHONDRIAL"/>
    <property type="match status" value="1"/>
</dbReference>
<dbReference type="NCBIfam" id="NF009875">
    <property type="entry name" value="PRK13339.1"/>
    <property type="match status" value="1"/>
</dbReference>
<name>A0A9W6B885_9FLAO</name>
<evidence type="ECO:0000256" key="3">
    <source>
        <dbReference type="ARBA" id="ARBA00005012"/>
    </source>
</evidence>
<comment type="cofactor">
    <cofactor evidence="2 9">
        <name>FAD</name>
        <dbReference type="ChEBI" id="CHEBI:57692"/>
    </cofactor>
</comment>
<keyword evidence="6 9" id="KW-0285">Flavoprotein</keyword>
<gene>
    <name evidence="9 10" type="primary">mqo</name>
    <name evidence="10" type="ORF">NBRC110019_21990</name>
</gene>
<dbReference type="PANTHER" id="PTHR43104:SF2">
    <property type="entry name" value="L-2-HYDROXYGLUTARATE DEHYDROGENASE, MITOCHONDRIAL"/>
    <property type="match status" value="1"/>
</dbReference>
<keyword evidence="8 9" id="KW-0560">Oxidoreductase</keyword>
<dbReference type="Proteomes" id="UP001143545">
    <property type="component" value="Unassembled WGS sequence"/>
</dbReference>
<dbReference type="SUPFAM" id="SSF51905">
    <property type="entry name" value="FAD/NAD(P)-binding domain"/>
    <property type="match status" value="1"/>
</dbReference>
<comment type="caution">
    <text evidence="10">The sequence shown here is derived from an EMBL/GenBank/DDBJ whole genome shotgun (WGS) entry which is preliminary data.</text>
</comment>
<evidence type="ECO:0000313" key="11">
    <source>
        <dbReference type="Proteomes" id="UP001143545"/>
    </source>
</evidence>
<evidence type="ECO:0000256" key="2">
    <source>
        <dbReference type="ARBA" id="ARBA00001974"/>
    </source>
</evidence>
<evidence type="ECO:0000256" key="8">
    <source>
        <dbReference type="ARBA" id="ARBA00023002"/>
    </source>
</evidence>
<evidence type="ECO:0000313" key="10">
    <source>
        <dbReference type="EMBL" id="GLB53159.1"/>
    </source>
</evidence>
<dbReference type="HAMAP" id="MF_00212">
    <property type="entry name" value="MQO"/>
    <property type="match status" value="1"/>
</dbReference>
<evidence type="ECO:0000256" key="5">
    <source>
        <dbReference type="ARBA" id="ARBA00022532"/>
    </source>
</evidence>
<evidence type="ECO:0000256" key="6">
    <source>
        <dbReference type="ARBA" id="ARBA00022630"/>
    </source>
</evidence>
<dbReference type="GO" id="GO:0008924">
    <property type="term" value="F:L-malate dehydrogenase (quinone) activity"/>
    <property type="evidence" value="ECO:0007669"/>
    <property type="project" value="UniProtKB-UniRule"/>
</dbReference>
<evidence type="ECO:0000256" key="9">
    <source>
        <dbReference type="HAMAP-Rule" id="MF_00212"/>
    </source>
</evidence>
<dbReference type="EMBL" id="BRVP01000014">
    <property type="protein sequence ID" value="GLB53159.1"/>
    <property type="molecule type" value="Genomic_DNA"/>
</dbReference>
<dbReference type="InterPro" id="IPR036188">
    <property type="entry name" value="FAD/NAD-bd_sf"/>
</dbReference>
<organism evidence="10 11">
    <name type="scientific">Neptunitalea chrysea</name>
    <dbReference type="NCBI Taxonomy" id="1647581"/>
    <lineage>
        <taxon>Bacteria</taxon>
        <taxon>Pseudomonadati</taxon>
        <taxon>Bacteroidota</taxon>
        <taxon>Flavobacteriia</taxon>
        <taxon>Flavobacteriales</taxon>
        <taxon>Flavobacteriaceae</taxon>
        <taxon>Neptunitalea</taxon>
    </lineage>
</organism>
<evidence type="ECO:0000256" key="4">
    <source>
        <dbReference type="ARBA" id="ARBA00006389"/>
    </source>
</evidence>
<dbReference type="EC" id="1.1.5.4" evidence="9"/>
<reference evidence="10" key="1">
    <citation type="submission" date="2022-07" db="EMBL/GenBank/DDBJ databases">
        <title>Taxonomy of Novel Oxalotrophic and Methylotrophic Bacteria.</title>
        <authorList>
            <person name="Sahin N."/>
            <person name="Tani A."/>
        </authorList>
    </citation>
    <scope>NUCLEOTIDE SEQUENCE</scope>
    <source>
        <strain evidence="10">AM327</strain>
    </source>
</reference>
<dbReference type="NCBIfam" id="NF003605">
    <property type="entry name" value="PRK05257.1-4"/>
    <property type="match status" value="1"/>
</dbReference>
<dbReference type="NCBIfam" id="TIGR01320">
    <property type="entry name" value="mal_quin_oxido"/>
    <property type="match status" value="1"/>
</dbReference>
<dbReference type="GO" id="GO:0006099">
    <property type="term" value="P:tricarboxylic acid cycle"/>
    <property type="evidence" value="ECO:0007669"/>
    <property type="project" value="UniProtKB-UniRule"/>
</dbReference>
<keyword evidence="5 9" id="KW-0816">Tricarboxylic acid cycle</keyword>
<protein>
    <recommendedName>
        <fullName evidence="9">Probable malate:quinone oxidoreductase</fullName>
        <ecNumber evidence="9">1.1.5.4</ecNumber>
    </recommendedName>
    <alternativeName>
        <fullName evidence="9">MQO</fullName>
    </alternativeName>
    <alternativeName>
        <fullName evidence="9">Malate dehydrogenase [quinone]</fullName>
    </alternativeName>
</protein>
<comment type="catalytic activity">
    <reaction evidence="1 9">
        <text>(S)-malate + a quinone = a quinol + oxaloacetate</text>
        <dbReference type="Rhea" id="RHEA:46012"/>
        <dbReference type="ChEBI" id="CHEBI:15589"/>
        <dbReference type="ChEBI" id="CHEBI:16452"/>
        <dbReference type="ChEBI" id="CHEBI:24646"/>
        <dbReference type="ChEBI" id="CHEBI:132124"/>
        <dbReference type="EC" id="1.1.5.4"/>
    </reaction>
</comment>
<proteinExistence type="inferred from homology"/>
<dbReference type="NCBIfam" id="NF003606">
    <property type="entry name" value="PRK05257.2-1"/>
    <property type="match status" value="1"/>
</dbReference>
<keyword evidence="7 9" id="KW-0274">FAD</keyword>
<dbReference type="Pfam" id="PF06039">
    <property type="entry name" value="Mqo"/>
    <property type="match status" value="1"/>
</dbReference>
<comment type="pathway">
    <text evidence="3 9">Carbohydrate metabolism; tricarboxylic acid cycle; oxaloacetate from (S)-malate (quinone route): step 1/1.</text>
</comment>
<accession>A0A9W6B885</accession>
<dbReference type="NCBIfam" id="NF003603">
    <property type="entry name" value="PRK05257.1-1"/>
    <property type="match status" value="1"/>
</dbReference>
<dbReference type="NCBIfam" id="NF003611">
    <property type="entry name" value="PRK05257.3-2"/>
    <property type="match status" value="1"/>
</dbReference>
<dbReference type="GO" id="GO:0047545">
    <property type="term" value="F:(S)-2-hydroxyglutarate dehydrogenase activity"/>
    <property type="evidence" value="ECO:0007669"/>
    <property type="project" value="TreeGrafter"/>
</dbReference>
<dbReference type="InterPro" id="IPR006231">
    <property type="entry name" value="MQO"/>
</dbReference>
<sequence length="511" mass="56785">MRKNSVPETQEVVLIGAGIMSATLAVLLKKLYPTLAITVYEKLDVISGESSNAMNNAGTGHAGFCELNYTPQNEDGSIDIKKAIDVASSFELSREFWSYLIKNNLIDNAEDFISATPHLSFVWGKDDVNFLRTRWETITTHPLFKDMEYSEDPEQIAKWIPLVMKDRKPGEPVAATRMESGTDVNYGELTRKILLNLMFNNDIELHIAHEIKDLAKQTDGSWELKVKNLTTKKKFTKKANFVFIGAGGKAITLLEKSNIKEAKGYGGFPVSGEWLVCNNPEVVEQHQAKVYGKAKIGAPPMSVPHLDTRRINGKTTLLFGPFAGFSTKFLKNGSYWDFMGSMRKDNIIPMISAGAHNVPLTKYLIDQVRQSKEDKIATLRDYFPDAKAEDWDEELAGQRVQVIQKDGKGGALKFGTEIVCAQDGSIAGLLGASPGASTAVSIMIGLIQRCFPEQFDSEWKTKIQDMIPSYGRTDLDEAHYLNSRQNTAKILSLIPKTLNTQHKEVASSYVS</sequence>